<sequence length="162" mass="18928">MDRIKRDRRAKHARQLRKFIMKQRRNKRRLVTNQVNSSIHETYVGPNGGYLNSEPMEAAHRTALTNGVTVDNRWVVPYYLDIVVKYQAHINIEWCNQGSEIKYLFKYINKGQDRGLFIIEENVANNPIDGSPSIRDADEIKKSKRISDVPFSSSSIKQWLHK</sequence>
<reference evidence="2" key="1">
    <citation type="journal article" date="2023" name="Nat. Plants">
        <title>Single-cell RNA sequencing provides a high-resolution roadmap for understanding the multicellular compartmentation of specialized metabolism.</title>
        <authorList>
            <person name="Sun S."/>
            <person name="Shen X."/>
            <person name="Li Y."/>
            <person name="Li Y."/>
            <person name="Wang S."/>
            <person name="Li R."/>
            <person name="Zhang H."/>
            <person name="Shen G."/>
            <person name="Guo B."/>
            <person name="Wei J."/>
            <person name="Xu J."/>
            <person name="St-Pierre B."/>
            <person name="Chen S."/>
            <person name="Sun C."/>
        </authorList>
    </citation>
    <scope>NUCLEOTIDE SEQUENCE [LARGE SCALE GENOMIC DNA]</scope>
</reference>
<keyword evidence="2" id="KW-1185">Reference proteome</keyword>
<evidence type="ECO:0000313" key="1">
    <source>
        <dbReference type="EMBL" id="KAI5677999.1"/>
    </source>
</evidence>
<dbReference type="EMBL" id="CM044702">
    <property type="protein sequence ID" value="KAI5677999.1"/>
    <property type="molecule type" value="Genomic_DNA"/>
</dbReference>
<gene>
    <name evidence="1" type="ORF">M9H77_08949</name>
</gene>
<protein>
    <submittedName>
        <fullName evidence="1">Uncharacterized protein</fullName>
    </submittedName>
</protein>
<dbReference type="Proteomes" id="UP001060085">
    <property type="component" value="Linkage Group LG02"/>
</dbReference>
<proteinExistence type="predicted"/>
<name>A0ACC0BZJ7_CATRO</name>
<organism evidence="1 2">
    <name type="scientific">Catharanthus roseus</name>
    <name type="common">Madagascar periwinkle</name>
    <name type="synonym">Vinca rosea</name>
    <dbReference type="NCBI Taxonomy" id="4058"/>
    <lineage>
        <taxon>Eukaryota</taxon>
        <taxon>Viridiplantae</taxon>
        <taxon>Streptophyta</taxon>
        <taxon>Embryophyta</taxon>
        <taxon>Tracheophyta</taxon>
        <taxon>Spermatophyta</taxon>
        <taxon>Magnoliopsida</taxon>
        <taxon>eudicotyledons</taxon>
        <taxon>Gunneridae</taxon>
        <taxon>Pentapetalae</taxon>
        <taxon>asterids</taxon>
        <taxon>lamiids</taxon>
        <taxon>Gentianales</taxon>
        <taxon>Apocynaceae</taxon>
        <taxon>Rauvolfioideae</taxon>
        <taxon>Vinceae</taxon>
        <taxon>Catharanthinae</taxon>
        <taxon>Catharanthus</taxon>
    </lineage>
</organism>
<accession>A0ACC0BZJ7</accession>
<comment type="caution">
    <text evidence="1">The sequence shown here is derived from an EMBL/GenBank/DDBJ whole genome shotgun (WGS) entry which is preliminary data.</text>
</comment>
<evidence type="ECO:0000313" key="2">
    <source>
        <dbReference type="Proteomes" id="UP001060085"/>
    </source>
</evidence>